<keyword evidence="3" id="KW-0012">Acyltransferase</keyword>
<dbReference type="Gene3D" id="3.40.630.30">
    <property type="match status" value="1"/>
</dbReference>
<dbReference type="Pfam" id="PF13302">
    <property type="entry name" value="Acetyltransf_3"/>
    <property type="match status" value="1"/>
</dbReference>
<dbReference type="OrthoDB" id="5043642at2759"/>
<accession>E4ZFS9</accession>
<organism evidence="6 7">
    <name type="scientific">Leptosphaeria maculans (strain JN3 / isolate v23.1.3 / race Av1-4-5-6-7-8)</name>
    <name type="common">Blackleg fungus</name>
    <name type="synonym">Phoma lingam</name>
    <dbReference type="NCBI Taxonomy" id="985895"/>
    <lineage>
        <taxon>Eukaryota</taxon>
        <taxon>Fungi</taxon>
        <taxon>Dikarya</taxon>
        <taxon>Ascomycota</taxon>
        <taxon>Pezizomycotina</taxon>
        <taxon>Dothideomycetes</taxon>
        <taxon>Pleosporomycetidae</taxon>
        <taxon>Pleosporales</taxon>
        <taxon>Pleosporineae</taxon>
        <taxon>Leptosphaeriaceae</taxon>
        <taxon>Plenodomus</taxon>
        <taxon>Plenodomus lingam/Leptosphaeria maculans species complex</taxon>
    </lineage>
</organism>
<name>E4ZFS9_LEPMJ</name>
<evidence type="ECO:0000256" key="3">
    <source>
        <dbReference type="ARBA" id="ARBA00023315"/>
    </source>
</evidence>
<dbReference type="EMBL" id="FP929064">
    <property type="protein sequence ID" value="CBX90149.1"/>
    <property type="molecule type" value="Genomic_DNA"/>
</dbReference>
<evidence type="ECO:0000259" key="5">
    <source>
        <dbReference type="Pfam" id="PF13302"/>
    </source>
</evidence>
<dbReference type="VEuPathDB" id="FungiDB:LEMA_P062750.1"/>
<evidence type="ECO:0000256" key="2">
    <source>
        <dbReference type="ARBA" id="ARBA00022679"/>
    </source>
</evidence>
<evidence type="ECO:0000256" key="1">
    <source>
        <dbReference type="ARBA" id="ARBA00009342"/>
    </source>
</evidence>
<comment type="similarity">
    <text evidence="1">Belongs to the acetyltransferase family. GNAT subfamily.</text>
</comment>
<proteinExistence type="inferred from homology"/>
<feature type="compositionally biased region" description="Low complexity" evidence="4">
    <location>
        <begin position="141"/>
        <end position="158"/>
    </location>
</feature>
<dbReference type="InterPro" id="IPR000182">
    <property type="entry name" value="GNAT_dom"/>
</dbReference>
<dbReference type="HOGENOM" id="CLU_073102_0_0_1"/>
<keyword evidence="7" id="KW-1185">Reference proteome</keyword>
<protein>
    <recommendedName>
        <fullName evidence="5">N-acetyltransferase domain-containing protein</fullName>
    </recommendedName>
</protein>
<keyword evidence="2" id="KW-0808">Transferase</keyword>
<dbReference type="STRING" id="985895.E4ZFS9"/>
<gene>
    <name evidence="6" type="ORF">LEMA_P062750.1</name>
</gene>
<dbReference type="InterPro" id="IPR039135">
    <property type="entry name" value="NAT9-like"/>
</dbReference>
<dbReference type="OMA" id="WHVPRYH"/>
<dbReference type="eggNOG" id="KOG4135">
    <property type="taxonomic scope" value="Eukaryota"/>
</dbReference>
<dbReference type="PANTHER" id="PTHR13256:SF16">
    <property type="entry name" value="ALPHA_BETA-TUBULIN-N-ACETYLTRANSFERASE 9"/>
    <property type="match status" value="1"/>
</dbReference>
<dbReference type="Proteomes" id="UP000002668">
    <property type="component" value="Genome"/>
</dbReference>
<dbReference type="InterPro" id="IPR016181">
    <property type="entry name" value="Acyl_CoA_acyltransferase"/>
</dbReference>
<dbReference type="SUPFAM" id="SSF55729">
    <property type="entry name" value="Acyl-CoA N-acyltransferases (Nat)"/>
    <property type="match status" value="1"/>
</dbReference>
<dbReference type="PANTHER" id="PTHR13256">
    <property type="entry name" value="N-ACETYLTRANSFERASE 9"/>
    <property type="match status" value="1"/>
</dbReference>
<evidence type="ECO:0000313" key="6">
    <source>
        <dbReference type="EMBL" id="CBX90149.1"/>
    </source>
</evidence>
<feature type="domain" description="N-acetyltransferase" evidence="5">
    <location>
        <begin position="29"/>
        <end position="257"/>
    </location>
</feature>
<evidence type="ECO:0000313" key="7">
    <source>
        <dbReference type="Proteomes" id="UP000002668"/>
    </source>
</evidence>
<evidence type="ECO:0000256" key="4">
    <source>
        <dbReference type="SAM" id="MobiDB-lite"/>
    </source>
</evidence>
<dbReference type="GO" id="GO:0008080">
    <property type="term" value="F:N-acetyltransferase activity"/>
    <property type="evidence" value="ECO:0007669"/>
    <property type="project" value="InterPro"/>
</dbReference>
<reference evidence="7" key="1">
    <citation type="journal article" date="2011" name="Nat. Commun.">
        <title>Effector diversification within compartments of the Leptosphaeria maculans genome affected by Repeat-Induced Point mutations.</title>
        <authorList>
            <person name="Rouxel T."/>
            <person name="Grandaubert J."/>
            <person name="Hane J.K."/>
            <person name="Hoede C."/>
            <person name="van de Wouw A.P."/>
            <person name="Couloux A."/>
            <person name="Dominguez V."/>
            <person name="Anthouard V."/>
            <person name="Bally P."/>
            <person name="Bourras S."/>
            <person name="Cozijnsen A.J."/>
            <person name="Ciuffetti L.M."/>
            <person name="Degrave A."/>
            <person name="Dilmaghani A."/>
            <person name="Duret L."/>
            <person name="Fudal I."/>
            <person name="Goodwin S.B."/>
            <person name="Gout L."/>
            <person name="Glaser N."/>
            <person name="Linglin J."/>
            <person name="Kema G.H.J."/>
            <person name="Lapalu N."/>
            <person name="Lawrence C.B."/>
            <person name="May K."/>
            <person name="Meyer M."/>
            <person name="Ollivier B."/>
            <person name="Poulain J."/>
            <person name="Schoch C.L."/>
            <person name="Simon A."/>
            <person name="Spatafora J.W."/>
            <person name="Stachowiak A."/>
            <person name="Turgeon B.G."/>
            <person name="Tyler B.M."/>
            <person name="Vincent D."/>
            <person name="Weissenbach J."/>
            <person name="Amselem J."/>
            <person name="Quesneville H."/>
            <person name="Oliver R.P."/>
            <person name="Wincker P."/>
            <person name="Balesdent M.-H."/>
            <person name="Howlett B.J."/>
        </authorList>
    </citation>
    <scope>NUCLEOTIDE SEQUENCE [LARGE SCALE GENOMIC DNA]</scope>
    <source>
        <strain evidence="7">JN3 / isolate v23.1.3 / race Av1-4-5-6-7-8</strain>
    </source>
</reference>
<dbReference type="InParanoid" id="E4ZFS9"/>
<sequence length="298" mass="32857">MEHEERETTLLTLEMTSSNPRYPALLTPRTLLVPYSPHHVPTYHTWMQSPSLQQLTASEPLSLEEEYAMQRSWREDGDKLTFIICVAPGEGELSDAKGEKSKEEECIRAGRYDTPESMVGDVNLFLVEEEVDEFDERETDSSISQQQQQQHTSHISPSSSPPSKPVNLTCELEIMIASPHHRGKGLGRSALLAFLSYILDNAGAIAGEFTQYKSTANTTTSSPTSTTPPTPTLTTLRVKIAQDNTPSLHLFASLGFTLLNDGAANYFGEVEMRWDCVGKVGKVFEGGGRGEVLGYVEG</sequence>
<feature type="region of interest" description="Disordered" evidence="4">
    <location>
        <begin position="133"/>
        <end position="166"/>
    </location>
</feature>
<dbReference type="AlphaFoldDB" id="E4ZFS9"/>